<gene>
    <name evidence="2" type="ORF">SOO65_14910</name>
</gene>
<sequence>MRTWIVLFLISFGAMAQHAAQPEKESTSDLRSSLSIFSIEDTDSEKIYWLERTANLDYFLRLKDDDDESIRKVDSRDAKKLEMDFASRFLKIQYELPASEGKCEVTLRLSLKGESQEVCKKDDKKTQEIKPFLDAIGKRF</sequence>
<protein>
    <submittedName>
        <fullName evidence="2">Uncharacterized protein</fullName>
    </submittedName>
</protein>
<accession>A0AAX4HM30</accession>
<name>A0AAX4HM30_9BACT</name>
<feature type="signal peptide" evidence="1">
    <location>
        <begin position="1"/>
        <end position="19"/>
    </location>
</feature>
<organism evidence="2 3">
    <name type="scientific">Peredibacter starrii</name>
    <dbReference type="NCBI Taxonomy" id="28202"/>
    <lineage>
        <taxon>Bacteria</taxon>
        <taxon>Pseudomonadati</taxon>
        <taxon>Bdellovibrionota</taxon>
        <taxon>Bacteriovoracia</taxon>
        <taxon>Bacteriovoracales</taxon>
        <taxon>Bacteriovoracaceae</taxon>
        <taxon>Peredibacter</taxon>
    </lineage>
</organism>
<dbReference type="Proteomes" id="UP001324634">
    <property type="component" value="Chromosome"/>
</dbReference>
<dbReference type="AlphaFoldDB" id="A0AAX4HM30"/>
<evidence type="ECO:0000313" key="3">
    <source>
        <dbReference type="Proteomes" id="UP001324634"/>
    </source>
</evidence>
<evidence type="ECO:0000256" key="1">
    <source>
        <dbReference type="SAM" id="SignalP"/>
    </source>
</evidence>
<keyword evidence="1" id="KW-0732">Signal</keyword>
<dbReference type="EMBL" id="CP139487">
    <property type="protein sequence ID" value="WPU63984.1"/>
    <property type="molecule type" value="Genomic_DNA"/>
</dbReference>
<keyword evidence="3" id="KW-1185">Reference proteome</keyword>
<dbReference type="KEGG" id="psti:SOO65_14910"/>
<dbReference type="RefSeq" id="WP_321391798.1">
    <property type="nucleotide sequence ID" value="NZ_CP139487.1"/>
</dbReference>
<reference evidence="2 3" key="1">
    <citation type="submission" date="2023-11" db="EMBL/GenBank/DDBJ databases">
        <title>Peredibacter starrii A3.12.</title>
        <authorList>
            <person name="Mitchell R.J."/>
        </authorList>
    </citation>
    <scope>NUCLEOTIDE SEQUENCE [LARGE SCALE GENOMIC DNA]</scope>
    <source>
        <strain evidence="2 3">A3.12</strain>
    </source>
</reference>
<evidence type="ECO:0000313" key="2">
    <source>
        <dbReference type="EMBL" id="WPU63984.1"/>
    </source>
</evidence>
<proteinExistence type="predicted"/>
<feature type="chain" id="PRO_5043870074" evidence="1">
    <location>
        <begin position="20"/>
        <end position="140"/>
    </location>
</feature>